<gene>
    <name evidence="1" type="ORF">ILYODFUR_028018</name>
</gene>
<dbReference type="EMBL" id="JAHRIQ010096448">
    <property type="protein sequence ID" value="MEQ2253046.1"/>
    <property type="molecule type" value="Genomic_DNA"/>
</dbReference>
<accession>A0ABV0V7F8</accession>
<comment type="caution">
    <text evidence="1">The sequence shown here is derived from an EMBL/GenBank/DDBJ whole genome shotgun (WGS) entry which is preliminary data.</text>
</comment>
<evidence type="ECO:0000313" key="2">
    <source>
        <dbReference type="Proteomes" id="UP001482620"/>
    </source>
</evidence>
<keyword evidence="2" id="KW-1185">Reference proteome</keyword>
<proteinExistence type="predicted"/>
<sequence length="100" mass="11688">MNGSETEKQRSCFLFEEMQQHHTESRVRCQTLQTLSFHIFLHNIKFMYHLSRTQLPRAQEAKNSPLRPNYETGGQQCFLSGISRKERGNTLANMLTDIVD</sequence>
<dbReference type="Proteomes" id="UP001482620">
    <property type="component" value="Unassembled WGS sequence"/>
</dbReference>
<name>A0ABV0V7F8_9TELE</name>
<organism evidence="1 2">
    <name type="scientific">Ilyodon furcidens</name>
    <name type="common">goldbreast splitfin</name>
    <dbReference type="NCBI Taxonomy" id="33524"/>
    <lineage>
        <taxon>Eukaryota</taxon>
        <taxon>Metazoa</taxon>
        <taxon>Chordata</taxon>
        <taxon>Craniata</taxon>
        <taxon>Vertebrata</taxon>
        <taxon>Euteleostomi</taxon>
        <taxon>Actinopterygii</taxon>
        <taxon>Neopterygii</taxon>
        <taxon>Teleostei</taxon>
        <taxon>Neoteleostei</taxon>
        <taxon>Acanthomorphata</taxon>
        <taxon>Ovalentaria</taxon>
        <taxon>Atherinomorphae</taxon>
        <taxon>Cyprinodontiformes</taxon>
        <taxon>Goodeidae</taxon>
        <taxon>Ilyodon</taxon>
    </lineage>
</organism>
<evidence type="ECO:0000313" key="1">
    <source>
        <dbReference type="EMBL" id="MEQ2253046.1"/>
    </source>
</evidence>
<protein>
    <submittedName>
        <fullName evidence="1">Uncharacterized protein</fullName>
    </submittedName>
</protein>
<reference evidence="1 2" key="1">
    <citation type="submission" date="2021-06" db="EMBL/GenBank/DDBJ databases">
        <authorList>
            <person name="Palmer J.M."/>
        </authorList>
    </citation>
    <scope>NUCLEOTIDE SEQUENCE [LARGE SCALE GENOMIC DNA]</scope>
    <source>
        <strain evidence="2">if_2019</strain>
        <tissue evidence="1">Muscle</tissue>
    </source>
</reference>